<organism evidence="1 2">
    <name type="scientific">Saprolegnia diclina (strain VS20)</name>
    <dbReference type="NCBI Taxonomy" id="1156394"/>
    <lineage>
        <taxon>Eukaryota</taxon>
        <taxon>Sar</taxon>
        <taxon>Stramenopiles</taxon>
        <taxon>Oomycota</taxon>
        <taxon>Saprolegniomycetes</taxon>
        <taxon>Saprolegniales</taxon>
        <taxon>Saprolegniaceae</taxon>
        <taxon>Saprolegnia</taxon>
    </lineage>
</organism>
<evidence type="ECO:0000313" key="2">
    <source>
        <dbReference type="Proteomes" id="UP000030762"/>
    </source>
</evidence>
<evidence type="ECO:0000313" key="1">
    <source>
        <dbReference type="EMBL" id="EQC41784.1"/>
    </source>
</evidence>
<dbReference type="GeneID" id="19941374"/>
<sequence>MDLAPLLTRDAPHWLQRAMLQVAQRNSERVHALASTATFAPSTNAISTVDAPAIVAQQHVEATFDEVINLLAYAEAAGGYMAFPDFVALLSPLPTRRAAQICRWIASPSSFLDVGYVDAKPPNGLLSRFQRYTYLQHTRVEAQVRTYSLTLARDFKVDHTFVTEVDDPVYFGLVVRAINARTTMVSVAGCVPHGTGRAFDAAARVFLAKLQQRVYQVRFEVFVSRLPPQRVARPPGCLRQLFCLASWRSSAANDATLRGCRRCKASPASRPRCAICLERCCKPCSIATYGKVACPPCVRLALARPFVATTGVRPTASVAPKTDTLVDI</sequence>
<dbReference type="OMA" id="CLASWRS"/>
<reference evidence="1 2" key="1">
    <citation type="submission" date="2012-04" db="EMBL/GenBank/DDBJ databases">
        <title>The Genome Sequence of Saprolegnia declina VS20.</title>
        <authorList>
            <consortium name="The Broad Institute Genome Sequencing Platform"/>
            <person name="Russ C."/>
            <person name="Nusbaum C."/>
            <person name="Tyler B."/>
            <person name="van West P."/>
            <person name="Dieguez-Uribeondo J."/>
            <person name="de Bruijn I."/>
            <person name="Tripathy S."/>
            <person name="Jiang R."/>
            <person name="Young S.K."/>
            <person name="Zeng Q."/>
            <person name="Gargeya S."/>
            <person name="Fitzgerald M."/>
            <person name="Haas B."/>
            <person name="Abouelleil A."/>
            <person name="Alvarado L."/>
            <person name="Arachchi H.M."/>
            <person name="Berlin A."/>
            <person name="Chapman S.B."/>
            <person name="Goldberg J."/>
            <person name="Griggs A."/>
            <person name="Gujja S."/>
            <person name="Hansen M."/>
            <person name="Howarth C."/>
            <person name="Imamovic A."/>
            <person name="Larimer J."/>
            <person name="McCowen C."/>
            <person name="Montmayeur A."/>
            <person name="Murphy C."/>
            <person name="Neiman D."/>
            <person name="Pearson M."/>
            <person name="Priest M."/>
            <person name="Roberts A."/>
            <person name="Saif S."/>
            <person name="Shea T."/>
            <person name="Sisk P."/>
            <person name="Sykes S."/>
            <person name="Wortman J."/>
            <person name="Nusbaum C."/>
            <person name="Birren B."/>
        </authorList>
    </citation>
    <scope>NUCLEOTIDE SEQUENCE [LARGE SCALE GENOMIC DNA]</scope>
    <source>
        <strain evidence="1 2">VS20</strain>
    </source>
</reference>
<dbReference type="OrthoDB" id="10347405at2759"/>
<dbReference type="InParanoid" id="T0QU93"/>
<dbReference type="AlphaFoldDB" id="T0QU93"/>
<keyword evidence="2" id="KW-1185">Reference proteome</keyword>
<accession>T0QU93</accession>
<dbReference type="RefSeq" id="XP_008604353.1">
    <property type="nucleotide sequence ID" value="XM_008606131.1"/>
</dbReference>
<dbReference type="EMBL" id="JH767133">
    <property type="protein sequence ID" value="EQC41784.1"/>
    <property type="molecule type" value="Genomic_DNA"/>
</dbReference>
<dbReference type="Proteomes" id="UP000030762">
    <property type="component" value="Unassembled WGS sequence"/>
</dbReference>
<dbReference type="VEuPathDB" id="FungiDB:SDRG_00647"/>
<proteinExistence type="predicted"/>
<gene>
    <name evidence="1" type="ORF">SDRG_00647</name>
</gene>
<name>T0QU93_SAPDV</name>
<protein>
    <submittedName>
        <fullName evidence="1">Uncharacterized protein</fullName>
    </submittedName>
</protein>